<evidence type="ECO:0000313" key="1">
    <source>
        <dbReference type="EMBL" id="PQM51808.1"/>
    </source>
</evidence>
<gene>
    <name evidence="1" type="ORF">C5U48_12845</name>
</gene>
<keyword evidence="2" id="KW-1185">Reference proteome</keyword>
<dbReference type="AlphaFoldDB" id="A0A9X7IMJ0"/>
<accession>A0A9X7IMJ0</accession>
<dbReference type="Gene3D" id="2.30.130.30">
    <property type="entry name" value="Hypothetical protein"/>
    <property type="match status" value="1"/>
</dbReference>
<dbReference type="EMBL" id="PUEV01000056">
    <property type="protein sequence ID" value="PQM51808.1"/>
    <property type="molecule type" value="Genomic_DNA"/>
</dbReference>
<organism evidence="1 2">
    <name type="scientific">Mycolicibacter virginiensis</name>
    <dbReference type="NCBI Taxonomy" id="1795032"/>
    <lineage>
        <taxon>Bacteria</taxon>
        <taxon>Bacillati</taxon>
        <taxon>Actinomycetota</taxon>
        <taxon>Actinomycetes</taxon>
        <taxon>Mycobacteriales</taxon>
        <taxon>Mycobacteriaceae</taxon>
        <taxon>Mycolicibacter</taxon>
    </lineage>
</organism>
<dbReference type="SUPFAM" id="SSF88697">
    <property type="entry name" value="PUA domain-like"/>
    <property type="match status" value="1"/>
</dbReference>
<reference evidence="1 2" key="1">
    <citation type="submission" date="2018-02" db="EMBL/GenBank/DDBJ databases">
        <title>Draft genome sequence of Mycobacterium virginiense isolated from mud of a swine farm in Japan.</title>
        <authorList>
            <person name="Ohya K."/>
        </authorList>
    </citation>
    <scope>NUCLEOTIDE SEQUENCE [LARGE SCALE GENOMIC DNA]</scope>
    <source>
        <strain evidence="1 2">GF75</strain>
    </source>
</reference>
<sequence>MRAITVRQPWAWQIIHQGKDVENRTRNIAGKYRGPLAIHAALKPDREALARLPMRAPEWVTAPRIFDYGVILGVVDLVDVHDSTACYRSTDSYCCSEWAEPWDVQHLVLANPRPIPISEQPRCRGQLGLWTPPASILDQLKAVS</sequence>
<dbReference type="InterPro" id="IPR015947">
    <property type="entry name" value="PUA-like_sf"/>
</dbReference>
<proteinExistence type="predicted"/>
<name>A0A9X7IMJ0_9MYCO</name>
<evidence type="ECO:0000313" key="2">
    <source>
        <dbReference type="Proteomes" id="UP000237911"/>
    </source>
</evidence>
<evidence type="ECO:0008006" key="3">
    <source>
        <dbReference type="Google" id="ProtNLM"/>
    </source>
</evidence>
<dbReference type="Proteomes" id="UP000237911">
    <property type="component" value="Unassembled WGS sequence"/>
</dbReference>
<protein>
    <recommendedName>
        <fullName evidence="3">ASCH domain-containing protein</fullName>
    </recommendedName>
</protein>
<dbReference type="CDD" id="cd06554">
    <property type="entry name" value="ASCH_ASC-1_like"/>
    <property type="match status" value="1"/>
</dbReference>
<dbReference type="RefSeq" id="WP_046284607.1">
    <property type="nucleotide sequence ID" value="NZ_PUEV01000056.1"/>
</dbReference>
<comment type="caution">
    <text evidence="1">The sequence shown here is derived from an EMBL/GenBank/DDBJ whole genome shotgun (WGS) entry which is preliminary data.</text>
</comment>